<reference evidence="2 3" key="1">
    <citation type="submission" date="2019-11" db="EMBL/GenBank/DDBJ databases">
        <title>Whole genome sequence of Oryza granulata.</title>
        <authorList>
            <person name="Li W."/>
        </authorList>
    </citation>
    <scope>NUCLEOTIDE SEQUENCE [LARGE SCALE GENOMIC DNA]</scope>
    <source>
        <strain evidence="3">cv. Menghai</strain>
        <tissue evidence="2">Leaf</tissue>
    </source>
</reference>
<dbReference type="Proteomes" id="UP000479710">
    <property type="component" value="Unassembled WGS sequence"/>
</dbReference>
<dbReference type="Gene3D" id="1.20.1280.50">
    <property type="match status" value="1"/>
</dbReference>
<organism evidence="2 3">
    <name type="scientific">Oryza meyeriana var. granulata</name>
    <dbReference type="NCBI Taxonomy" id="110450"/>
    <lineage>
        <taxon>Eukaryota</taxon>
        <taxon>Viridiplantae</taxon>
        <taxon>Streptophyta</taxon>
        <taxon>Embryophyta</taxon>
        <taxon>Tracheophyta</taxon>
        <taxon>Spermatophyta</taxon>
        <taxon>Magnoliopsida</taxon>
        <taxon>Liliopsida</taxon>
        <taxon>Poales</taxon>
        <taxon>Poaceae</taxon>
        <taxon>BOP clade</taxon>
        <taxon>Oryzoideae</taxon>
        <taxon>Oryzeae</taxon>
        <taxon>Oryzinae</taxon>
        <taxon>Oryza</taxon>
        <taxon>Oryza meyeriana</taxon>
    </lineage>
</organism>
<name>A0A6G1EJ63_9ORYZ</name>
<evidence type="ECO:0000313" key="2">
    <source>
        <dbReference type="EMBL" id="KAF0924711.1"/>
    </source>
</evidence>
<gene>
    <name evidence="2" type="ORF">E2562_014516</name>
</gene>
<dbReference type="PROSITE" id="PS50181">
    <property type="entry name" value="FBOX"/>
    <property type="match status" value="1"/>
</dbReference>
<keyword evidence="3" id="KW-1185">Reference proteome</keyword>
<dbReference type="AlphaFoldDB" id="A0A6G1EJ63"/>
<comment type="caution">
    <text evidence="2">The sequence shown here is derived from an EMBL/GenBank/DDBJ whole genome shotgun (WGS) entry which is preliminary data.</text>
</comment>
<dbReference type="PANTHER" id="PTHR44586:SF16">
    <property type="entry name" value="OS03G0802100 PROTEIN"/>
    <property type="match status" value="1"/>
</dbReference>
<dbReference type="EMBL" id="SPHZ02000003">
    <property type="protein sequence ID" value="KAF0924711.1"/>
    <property type="molecule type" value="Genomic_DNA"/>
</dbReference>
<evidence type="ECO:0000313" key="3">
    <source>
        <dbReference type="Proteomes" id="UP000479710"/>
    </source>
</evidence>
<dbReference type="CDD" id="cd09917">
    <property type="entry name" value="F-box_SF"/>
    <property type="match status" value="1"/>
</dbReference>
<dbReference type="InterPro" id="IPR036047">
    <property type="entry name" value="F-box-like_dom_sf"/>
</dbReference>
<dbReference type="OrthoDB" id="689678at2759"/>
<dbReference type="PANTHER" id="PTHR44586">
    <property type="entry name" value="F-BOX DOMAIN CONTAINING PROTEIN, EXPRESSED"/>
    <property type="match status" value="1"/>
</dbReference>
<dbReference type="SUPFAM" id="SSF81383">
    <property type="entry name" value="F-box domain"/>
    <property type="match status" value="1"/>
</dbReference>
<sequence>MEPVAANVPELPQDVLMEIFAHLEIPDLVRAGSVCNSWHSVYNEMRSLGIYKLSQTPCLLYTSESAGNSVVCFYNLVEKREYKDYSPGATNPH</sequence>
<evidence type="ECO:0000259" key="1">
    <source>
        <dbReference type="PROSITE" id="PS50181"/>
    </source>
</evidence>
<dbReference type="SMART" id="SM00256">
    <property type="entry name" value="FBOX"/>
    <property type="match status" value="1"/>
</dbReference>
<dbReference type="Pfam" id="PF12937">
    <property type="entry name" value="F-box-like"/>
    <property type="match status" value="1"/>
</dbReference>
<proteinExistence type="predicted"/>
<accession>A0A6G1EJ63</accession>
<protein>
    <recommendedName>
        <fullName evidence="1">F-box domain-containing protein</fullName>
    </recommendedName>
</protein>
<dbReference type="InterPro" id="IPR001810">
    <property type="entry name" value="F-box_dom"/>
</dbReference>
<feature type="domain" description="F-box" evidence="1">
    <location>
        <begin position="5"/>
        <end position="53"/>
    </location>
</feature>